<reference evidence="1 2" key="1">
    <citation type="journal article" date="2018" name="PLoS ONE">
        <title>The draft genome of Kipferlia bialata reveals reductive genome evolution in fornicate parasites.</title>
        <authorList>
            <person name="Tanifuji G."/>
            <person name="Takabayashi S."/>
            <person name="Kume K."/>
            <person name="Takagi M."/>
            <person name="Nakayama T."/>
            <person name="Kamikawa R."/>
            <person name="Inagaki Y."/>
            <person name="Hashimoto T."/>
        </authorList>
    </citation>
    <scope>NUCLEOTIDE SEQUENCE [LARGE SCALE GENOMIC DNA]</scope>
    <source>
        <strain evidence="1">NY0173</strain>
    </source>
</reference>
<protein>
    <submittedName>
        <fullName evidence="1">Uncharacterized protein</fullName>
    </submittedName>
</protein>
<dbReference type="AlphaFoldDB" id="A0A391NUU1"/>
<organism evidence="1 2">
    <name type="scientific">Kipferlia bialata</name>
    <dbReference type="NCBI Taxonomy" id="797122"/>
    <lineage>
        <taxon>Eukaryota</taxon>
        <taxon>Metamonada</taxon>
        <taxon>Carpediemonas-like organisms</taxon>
        <taxon>Kipferlia</taxon>
    </lineage>
</organism>
<dbReference type="EMBL" id="BDIP01009225">
    <property type="protein sequence ID" value="GCA64964.1"/>
    <property type="molecule type" value="Genomic_DNA"/>
</dbReference>
<evidence type="ECO:0000313" key="1">
    <source>
        <dbReference type="EMBL" id="GCA64964.1"/>
    </source>
</evidence>
<evidence type="ECO:0000313" key="2">
    <source>
        <dbReference type="Proteomes" id="UP000265618"/>
    </source>
</evidence>
<sequence>MDWYRRIDAPSQERKRPYSGRYPAATRVIQCGGGRKKDHHVPGVLYECPCDVCMCPCSLYDMCGSCPYPTFYQCPGCPCSYSPCCMYHCPCPMCTQLYPTVPCTCECPYSDSYPVAYPGAYPAAYHGAYPSVYGHG</sequence>
<comment type="caution">
    <text evidence="1">The sequence shown here is derived from an EMBL/GenBank/DDBJ whole genome shotgun (WGS) entry which is preliminary data.</text>
</comment>
<keyword evidence="2" id="KW-1185">Reference proteome</keyword>
<dbReference type="Proteomes" id="UP000265618">
    <property type="component" value="Unassembled WGS sequence"/>
</dbReference>
<gene>
    <name evidence="1" type="ORF">KIPB_015872</name>
</gene>
<accession>A0A391NUU1</accession>
<proteinExistence type="predicted"/>
<feature type="non-terminal residue" evidence="1">
    <location>
        <position position="136"/>
    </location>
</feature>
<name>A0A391NUU1_9EUKA</name>